<evidence type="ECO:0000256" key="3">
    <source>
        <dbReference type="ARBA" id="ARBA00023015"/>
    </source>
</evidence>
<feature type="non-terminal residue" evidence="7">
    <location>
        <position position="112"/>
    </location>
</feature>
<accession>A0A1B6K9Y8</accession>
<dbReference type="InterPro" id="IPR028002">
    <property type="entry name" value="Myb_DNA-bind_5"/>
</dbReference>
<evidence type="ECO:0000256" key="1">
    <source>
        <dbReference type="ARBA" id="ARBA00011764"/>
    </source>
</evidence>
<gene>
    <name evidence="7" type="ORF">g.54317</name>
</gene>
<evidence type="ECO:0000259" key="6">
    <source>
        <dbReference type="Pfam" id="PF13873"/>
    </source>
</evidence>
<dbReference type="Pfam" id="PF13873">
    <property type="entry name" value="Myb_DNA-bind_5"/>
    <property type="match status" value="1"/>
</dbReference>
<dbReference type="AlphaFoldDB" id="A0A1B6K9Y8"/>
<evidence type="ECO:0000256" key="4">
    <source>
        <dbReference type="ARBA" id="ARBA00023163"/>
    </source>
</evidence>
<proteinExistence type="predicted"/>
<protein>
    <recommendedName>
        <fullName evidence="2">Regulatory protein zeste</fullName>
    </recommendedName>
</protein>
<organism evidence="7">
    <name type="scientific">Graphocephala atropunctata</name>
    <dbReference type="NCBI Taxonomy" id="36148"/>
    <lineage>
        <taxon>Eukaryota</taxon>
        <taxon>Metazoa</taxon>
        <taxon>Ecdysozoa</taxon>
        <taxon>Arthropoda</taxon>
        <taxon>Hexapoda</taxon>
        <taxon>Insecta</taxon>
        <taxon>Pterygota</taxon>
        <taxon>Neoptera</taxon>
        <taxon>Paraneoptera</taxon>
        <taxon>Hemiptera</taxon>
        <taxon>Auchenorrhyncha</taxon>
        <taxon>Membracoidea</taxon>
        <taxon>Cicadellidae</taxon>
        <taxon>Cicadellinae</taxon>
        <taxon>Cicadellini</taxon>
        <taxon>Graphocephala</taxon>
    </lineage>
</organism>
<comment type="subunit">
    <text evidence="1">Self-associates forming complexes of several hundred monomers.</text>
</comment>
<evidence type="ECO:0000256" key="2">
    <source>
        <dbReference type="ARBA" id="ARBA00016807"/>
    </source>
</evidence>
<keyword evidence="4" id="KW-0804">Transcription</keyword>
<dbReference type="EMBL" id="GEBQ01031715">
    <property type="protein sequence ID" value="JAT08262.1"/>
    <property type="molecule type" value="Transcribed_RNA"/>
</dbReference>
<sequence>MSSSDEAGGIDGTENCSVNRSRFVRLLTENPVVIEKSKIPSITASKKKAWELISQEYSKVTGKVLSISQLSKMLNNLKTIVKKKTDKNATGNKKITLTSWEKDLLLVLTQER</sequence>
<reference evidence="7" key="1">
    <citation type="submission" date="2015-11" db="EMBL/GenBank/DDBJ databases">
        <title>De novo transcriptome assembly of four potential Pierce s Disease insect vectors from Arizona vineyards.</title>
        <authorList>
            <person name="Tassone E.E."/>
        </authorList>
    </citation>
    <scope>NUCLEOTIDE SEQUENCE</scope>
</reference>
<evidence type="ECO:0000313" key="7">
    <source>
        <dbReference type="EMBL" id="JAT08262.1"/>
    </source>
</evidence>
<comment type="function">
    <text evidence="5">Involved in transvection phenomena (= synapsis-dependent gene expression), where the synaptic pairing of chromosomes carrying genes with which zeste interacts influences the expression of these genes. Zeste binds to DNA and stimulates transcription from a nearby promoter.</text>
</comment>
<keyword evidence="3" id="KW-0805">Transcription regulation</keyword>
<feature type="domain" description="Myb/SANT-like DNA-binding" evidence="6">
    <location>
        <begin position="30"/>
        <end position="85"/>
    </location>
</feature>
<name>A0A1B6K9Y8_9HEMI</name>
<evidence type="ECO:0000256" key="5">
    <source>
        <dbReference type="ARBA" id="ARBA00025466"/>
    </source>
</evidence>